<dbReference type="OrthoDB" id="9798709at2"/>
<dbReference type="InterPro" id="IPR053146">
    <property type="entry name" value="QDO-like"/>
</dbReference>
<dbReference type="RefSeq" id="WP_125324589.1">
    <property type="nucleotide sequence ID" value="NZ_CP034328.1"/>
</dbReference>
<dbReference type="Gene3D" id="2.60.120.10">
    <property type="entry name" value="Jelly Rolls"/>
    <property type="match status" value="1"/>
</dbReference>
<accession>A0A3S8U489</accession>
<evidence type="ECO:0000313" key="2">
    <source>
        <dbReference type="EMBL" id="AZL58388.1"/>
    </source>
</evidence>
<dbReference type="PANTHER" id="PTHR36440:SF1">
    <property type="entry name" value="PUTATIVE (AFU_ORTHOLOGUE AFUA_8G07350)-RELATED"/>
    <property type="match status" value="1"/>
</dbReference>
<organism evidence="2 3">
    <name type="scientific">Tabrizicola piscis</name>
    <dbReference type="NCBI Taxonomy" id="2494374"/>
    <lineage>
        <taxon>Bacteria</taxon>
        <taxon>Pseudomonadati</taxon>
        <taxon>Pseudomonadota</taxon>
        <taxon>Alphaproteobacteria</taxon>
        <taxon>Rhodobacterales</taxon>
        <taxon>Paracoccaceae</taxon>
        <taxon>Tabrizicola</taxon>
    </lineage>
</organism>
<dbReference type="PANTHER" id="PTHR36440">
    <property type="entry name" value="PUTATIVE (AFU_ORTHOLOGUE AFUA_8G07350)-RELATED"/>
    <property type="match status" value="1"/>
</dbReference>
<dbReference type="Proteomes" id="UP000282002">
    <property type="component" value="Chromosome"/>
</dbReference>
<sequence>MTPQTPRTHHWNGASYQTLLAAEDTGGSLSILLVAAPAHSGPPSHIHAAEDEVFFILDGSIDFQVGQDRFTCGPMQTAFVPRGVVHSFRTGPEGARGLGVMTPGGFEGFFAEMARSGLQLPQDLAAVRAIAARYGSHFTGPGLAQMGRQDA</sequence>
<reference evidence="2 3" key="1">
    <citation type="submission" date="2018-12" db="EMBL/GenBank/DDBJ databases">
        <title>Complete genome sequencing of Tabrizicola sp. K13M18.</title>
        <authorList>
            <person name="Bae J.-W."/>
        </authorList>
    </citation>
    <scope>NUCLEOTIDE SEQUENCE [LARGE SCALE GENOMIC DNA]</scope>
    <source>
        <strain evidence="2 3">K13M18</strain>
    </source>
</reference>
<dbReference type="Pfam" id="PF07883">
    <property type="entry name" value="Cupin_2"/>
    <property type="match status" value="1"/>
</dbReference>
<keyword evidence="3" id="KW-1185">Reference proteome</keyword>
<dbReference type="KEGG" id="taw:EI545_05805"/>
<dbReference type="InterPro" id="IPR014710">
    <property type="entry name" value="RmlC-like_jellyroll"/>
</dbReference>
<dbReference type="InterPro" id="IPR011051">
    <property type="entry name" value="RmlC_Cupin_sf"/>
</dbReference>
<proteinExistence type="predicted"/>
<dbReference type="EMBL" id="CP034328">
    <property type="protein sequence ID" value="AZL58388.1"/>
    <property type="molecule type" value="Genomic_DNA"/>
</dbReference>
<dbReference type="SUPFAM" id="SSF51182">
    <property type="entry name" value="RmlC-like cupins"/>
    <property type="match status" value="1"/>
</dbReference>
<gene>
    <name evidence="2" type="ORF">EI545_05805</name>
</gene>
<evidence type="ECO:0000259" key="1">
    <source>
        <dbReference type="Pfam" id="PF07883"/>
    </source>
</evidence>
<feature type="domain" description="Cupin type-2" evidence="1">
    <location>
        <begin position="36"/>
        <end position="89"/>
    </location>
</feature>
<name>A0A3S8U489_9RHOB</name>
<dbReference type="AlphaFoldDB" id="A0A3S8U489"/>
<evidence type="ECO:0000313" key="3">
    <source>
        <dbReference type="Proteomes" id="UP000282002"/>
    </source>
</evidence>
<protein>
    <submittedName>
        <fullName evidence="2">Cupin domain-containing protein</fullName>
    </submittedName>
</protein>
<dbReference type="InterPro" id="IPR013096">
    <property type="entry name" value="Cupin_2"/>
</dbReference>